<dbReference type="GO" id="GO:0020037">
    <property type="term" value="F:heme binding"/>
    <property type="evidence" value="ECO:0007669"/>
    <property type="project" value="InterPro"/>
</dbReference>
<gene>
    <name evidence="9" type="ORF">CK936_30545</name>
</gene>
<dbReference type="GO" id="GO:0004497">
    <property type="term" value="F:monooxygenase activity"/>
    <property type="evidence" value="ECO:0007669"/>
    <property type="project" value="UniProtKB-KW"/>
</dbReference>
<evidence type="ECO:0000313" key="9">
    <source>
        <dbReference type="EMBL" id="PAU45271.1"/>
    </source>
</evidence>
<keyword evidence="5 7" id="KW-0408">Iron</keyword>
<evidence type="ECO:0000256" key="3">
    <source>
        <dbReference type="ARBA" id="ARBA00022723"/>
    </source>
</evidence>
<sequence length="443" mass="48496">MRAGRAPGARPLTGHLTRLYRAPLPFLTDLPRHGDLVEIRIGRRPFLVLCHPDLARAVLTDDRTYDRDGPSYEGSRRAMGNGLATCPYADHRAQRRMLRPAFRPDHLERYAAVMGRTIEETTDGWHDGLEVDLAEELFALATKTAVRALFASDLTPAAAQELHRALATFLKGVYRQSLMPWAGRLPTPGNLRYGRALKQWHAEAGRLIAAHRAGASSDARNVLSHLVAARTADGTPLPDPDIHDQATALVLAGSETTAAALAWSCHLLARHPGAGRRLREEARTVLGGRVAALEDVPRLTVTSRVLTEALRLYPPAWLVPRTTTCETSLAGRRLPVGSTVVFSPYVLHRRADLYPEPHRFLPDRWSTGPGGGGAAAARRRTYMPFGLGAHRCIGESFALTEATMALATLVARWEMRPVPGTVVRPAVRAVLAPERLPVRLVTP</sequence>
<dbReference type="Gene3D" id="1.10.630.10">
    <property type="entry name" value="Cytochrome P450"/>
    <property type="match status" value="1"/>
</dbReference>
<dbReference type="EMBL" id="NSJV01000572">
    <property type="protein sequence ID" value="PAU45271.1"/>
    <property type="molecule type" value="Genomic_DNA"/>
</dbReference>
<organism evidence="9 10">
    <name type="scientific">Streptomyces albireticuli</name>
    <dbReference type="NCBI Taxonomy" id="1940"/>
    <lineage>
        <taxon>Bacteria</taxon>
        <taxon>Bacillati</taxon>
        <taxon>Actinomycetota</taxon>
        <taxon>Actinomycetes</taxon>
        <taxon>Kitasatosporales</taxon>
        <taxon>Streptomycetaceae</taxon>
        <taxon>Streptomyces</taxon>
    </lineage>
</organism>
<dbReference type="InterPro" id="IPR001128">
    <property type="entry name" value="Cyt_P450"/>
</dbReference>
<keyword evidence="6 8" id="KW-0503">Monooxygenase</keyword>
<name>A0A2A2D179_9ACTN</name>
<dbReference type="SUPFAM" id="SSF48264">
    <property type="entry name" value="Cytochrome P450"/>
    <property type="match status" value="1"/>
</dbReference>
<dbReference type="GO" id="GO:0016705">
    <property type="term" value="F:oxidoreductase activity, acting on paired donors, with incorporation or reduction of molecular oxygen"/>
    <property type="evidence" value="ECO:0007669"/>
    <property type="project" value="InterPro"/>
</dbReference>
<evidence type="ECO:0000256" key="1">
    <source>
        <dbReference type="ARBA" id="ARBA00010617"/>
    </source>
</evidence>
<keyword evidence="4 8" id="KW-0560">Oxidoreductase</keyword>
<comment type="similarity">
    <text evidence="1 8">Belongs to the cytochrome P450 family.</text>
</comment>
<protein>
    <submittedName>
        <fullName evidence="9">Cytochrome P450</fullName>
    </submittedName>
</protein>
<dbReference type="InterPro" id="IPR017972">
    <property type="entry name" value="Cyt_P450_CS"/>
</dbReference>
<accession>A0A2A2D179</accession>
<dbReference type="PROSITE" id="PS00086">
    <property type="entry name" value="CYTOCHROME_P450"/>
    <property type="match status" value="1"/>
</dbReference>
<evidence type="ECO:0000256" key="6">
    <source>
        <dbReference type="ARBA" id="ARBA00023033"/>
    </source>
</evidence>
<keyword evidence="10" id="KW-1185">Reference proteome</keyword>
<feature type="binding site" description="axial binding residue" evidence="7">
    <location>
        <position position="392"/>
    </location>
    <ligand>
        <name>heme</name>
        <dbReference type="ChEBI" id="CHEBI:30413"/>
    </ligand>
    <ligandPart>
        <name>Fe</name>
        <dbReference type="ChEBI" id="CHEBI:18248"/>
    </ligandPart>
</feature>
<dbReference type="PANTHER" id="PTHR24291:SF50">
    <property type="entry name" value="BIFUNCTIONAL ALBAFLAVENONE MONOOXYGENASE_TERPENE SYNTHASE"/>
    <property type="match status" value="1"/>
</dbReference>
<dbReference type="Pfam" id="PF00067">
    <property type="entry name" value="p450"/>
    <property type="match status" value="1"/>
</dbReference>
<comment type="caution">
    <text evidence="9">The sequence shown here is derived from an EMBL/GenBank/DDBJ whole genome shotgun (WGS) entry which is preliminary data.</text>
</comment>
<dbReference type="GO" id="GO:0005506">
    <property type="term" value="F:iron ion binding"/>
    <property type="evidence" value="ECO:0007669"/>
    <property type="project" value="InterPro"/>
</dbReference>
<evidence type="ECO:0000256" key="4">
    <source>
        <dbReference type="ARBA" id="ARBA00023002"/>
    </source>
</evidence>
<evidence type="ECO:0000256" key="5">
    <source>
        <dbReference type="ARBA" id="ARBA00023004"/>
    </source>
</evidence>
<dbReference type="InterPro" id="IPR036396">
    <property type="entry name" value="Cyt_P450_sf"/>
</dbReference>
<dbReference type="PRINTS" id="PR00385">
    <property type="entry name" value="P450"/>
</dbReference>
<dbReference type="InterPro" id="IPR002401">
    <property type="entry name" value="Cyt_P450_E_grp-I"/>
</dbReference>
<comment type="cofactor">
    <cofactor evidence="7">
        <name>heme</name>
        <dbReference type="ChEBI" id="CHEBI:30413"/>
    </cofactor>
</comment>
<evidence type="ECO:0000256" key="2">
    <source>
        <dbReference type="ARBA" id="ARBA00022617"/>
    </source>
</evidence>
<keyword evidence="3 7" id="KW-0479">Metal-binding</keyword>
<evidence type="ECO:0000256" key="7">
    <source>
        <dbReference type="PIRSR" id="PIRSR602401-1"/>
    </source>
</evidence>
<dbReference type="AlphaFoldDB" id="A0A2A2D179"/>
<dbReference type="PANTHER" id="PTHR24291">
    <property type="entry name" value="CYTOCHROME P450 FAMILY 4"/>
    <property type="match status" value="1"/>
</dbReference>
<evidence type="ECO:0000313" key="10">
    <source>
        <dbReference type="Proteomes" id="UP000218944"/>
    </source>
</evidence>
<evidence type="ECO:0000256" key="8">
    <source>
        <dbReference type="RuleBase" id="RU000461"/>
    </source>
</evidence>
<proteinExistence type="inferred from homology"/>
<reference evidence="9 10" key="1">
    <citation type="submission" date="2017-08" db="EMBL/GenBank/DDBJ databases">
        <title>Genome sequence of Streptomyces albireticuli NRRL B-1670.</title>
        <authorList>
            <person name="Graham D.E."/>
            <person name="Mahan K.M."/>
            <person name="Klingeman D.M."/>
            <person name="Hettich R.L."/>
            <person name="Parry R.J."/>
            <person name="Spain J.C."/>
        </authorList>
    </citation>
    <scope>NUCLEOTIDE SEQUENCE [LARGE SCALE GENOMIC DNA]</scope>
    <source>
        <strain evidence="9 10">NRRL B-1670</strain>
    </source>
</reference>
<keyword evidence="2 7" id="KW-0349">Heme</keyword>
<dbReference type="Proteomes" id="UP000218944">
    <property type="component" value="Unassembled WGS sequence"/>
</dbReference>
<dbReference type="PRINTS" id="PR00463">
    <property type="entry name" value="EP450I"/>
</dbReference>
<dbReference type="InterPro" id="IPR050196">
    <property type="entry name" value="Cytochrome_P450_Monoox"/>
</dbReference>